<evidence type="ECO:0000256" key="7">
    <source>
        <dbReference type="ARBA" id="ARBA00023136"/>
    </source>
</evidence>
<dbReference type="RefSeq" id="WP_377485633.1">
    <property type="nucleotide sequence ID" value="NZ_JBHUOX010000010.1"/>
</dbReference>
<dbReference type="PANTHER" id="PTHR43057:SF1">
    <property type="entry name" value="ARSENICAL-RESISTANCE PROTEIN 3"/>
    <property type="match status" value="1"/>
</dbReference>
<keyword evidence="4" id="KW-1003">Cell membrane</keyword>
<feature type="transmembrane region" description="Helical" evidence="8">
    <location>
        <begin position="20"/>
        <end position="38"/>
    </location>
</feature>
<dbReference type="InterPro" id="IPR038770">
    <property type="entry name" value="Na+/solute_symporter_sf"/>
</dbReference>
<evidence type="ECO:0000256" key="6">
    <source>
        <dbReference type="ARBA" id="ARBA00022989"/>
    </source>
</evidence>
<comment type="subcellular location">
    <subcellularLocation>
        <location evidence="1">Cell membrane</location>
        <topology evidence="1">Multi-pass membrane protein</topology>
    </subcellularLocation>
</comment>
<keyword evidence="5 8" id="KW-0812">Transmembrane</keyword>
<evidence type="ECO:0000313" key="9">
    <source>
        <dbReference type="EMBL" id="MFD3001487.1"/>
    </source>
</evidence>
<keyword evidence="7 8" id="KW-0472">Membrane</keyword>
<dbReference type="Gene3D" id="1.20.1530.20">
    <property type="match status" value="1"/>
</dbReference>
<evidence type="ECO:0000256" key="5">
    <source>
        <dbReference type="ARBA" id="ARBA00022692"/>
    </source>
</evidence>
<sequence length="158" mass="17635">MEHCAPAHNQIGLGYLNRYLTLWIFLAMLARVATGKFLPESSGYVNALSSGTTNIPIAIGLILMMYPPLAKVNYRLLPKVFGNVEVISFSLLLNWVLGPLLMFVLAITFLRDYTEYMTGLIQIGLVRVNVAVWFRRKYFPDSPLQQAPAGSLTSFTCS</sequence>
<comment type="caution">
    <text evidence="9">The sequence shown here is derived from an EMBL/GenBank/DDBJ whole genome shotgun (WGS) entry which is preliminary data.</text>
</comment>
<gene>
    <name evidence="9" type="ORF">ACFS7Z_14045</name>
</gene>
<dbReference type="InterPro" id="IPR002657">
    <property type="entry name" value="BilAc:Na_symport/Acr3"/>
</dbReference>
<dbReference type="PANTHER" id="PTHR43057">
    <property type="entry name" value="ARSENITE EFFLUX TRANSPORTER"/>
    <property type="match status" value="1"/>
</dbReference>
<evidence type="ECO:0000313" key="10">
    <source>
        <dbReference type="Proteomes" id="UP001597641"/>
    </source>
</evidence>
<name>A0ABW6BWT8_9BACT</name>
<keyword evidence="6 8" id="KW-1133">Transmembrane helix</keyword>
<dbReference type="InterPro" id="IPR004706">
    <property type="entry name" value="Arsenical-R_Acr3"/>
</dbReference>
<feature type="transmembrane region" description="Helical" evidence="8">
    <location>
        <begin position="44"/>
        <end position="66"/>
    </location>
</feature>
<evidence type="ECO:0000256" key="1">
    <source>
        <dbReference type="ARBA" id="ARBA00004651"/>
    </source>
</evidence>
<evidence type="ECO:0000256" key="3">
    <source>
        <dbReference type="ARBA" id="ARBA00022448"/>
    </source>
</evidence>
<feature type="transmembrane region" description="Helical" evidence="8">
    <location>
        <begin position="86"/>
        <end position="110"/>
    </location>
</feature>
<evidence type="ECO:0000256" key="8">
    <source>
        <dbReference type="SAM" id="Phobius"/>
    </source>
</evidence>
<evidence type="ECO:0000256" key="4">
    <source>
        <dbReference type="ARBA" id="ARBA00022475"/>
    </source>
</evidence>
<proteinExistence type="inferred from homology"/>
<keyword evidence="3" id="KW-0813">Transport</keyword>
<comment type="similarity">
    <text evidence="2">Belongs to the arsenical resistance-3 (ACR3) (TC 2.A.59) family.</text>
</comment>
<organism evidence="9 10">
    <name type="scientific">Pontibacter toksunensis</name>
    <dbReference type="NCBI Taxonomy" id="1332631"/>
    <lineage>
        <taxon>Bacteria</taxon>
        <taxon>Pseudomonadati</taxon>
        <taxon>Bacteroidota</taxon>
        <taxon>Cytophagia</taxon>
        <taxon>Cytophagales</taxon>
        <taxon>Hymenobacteraceae</taxon>
        <taxon>Pontibacter</taxon>
    </lineage>
</organism>
<keyword evidence="10" id="KW-1185">Reference proteome</keyword>
<dbReference type="Pfam" id="PF01758">
    <property type="entry name" value="SBF"/>
    <property type="match status" value="1"/>
</dbReference>
<evidence type="ECO:0000256" key="2">
    <source>
        <dbReference type="ARBA" id="ARBA00010110"/>
    </source>
</evidence>
<reference evidence="10" key="1">
    <citation type="journal article" date="2019" name="Int. J. Syst. Evol. Microbiol.">
        <title>The Global Catalogue of Microorganisms (GCM) 10K type strain sequencing project: providing services to taxonomists for standard genome sequencing and annotation.</title>
        <authorList>
            <consortium name="The Broad Institute Genomics Platform"/>
            <consortium name="The Broad Institute Genome Sequencing Center for Infectious Disease"/>
            <person name="Wu L."/>
            <person name="Ma J."/>
        </authorList>
    </citation>
    <scope>NUCLEOTIDE SEQUENCE [LARGE SCALE GENOMIC DNA]</scope>
    <source>
        <strain evidence="10">KCTC 23984</strain>
    </source>
</reference>
<dbReference type="EMBL" id="JBHUOX010000010">
    <property type="protein sequence ID" value="MFD3001487.1"/>
    <property type="molecule type" value="Genomic_DNA"/>
</dbReference>
<dbReference type="Proteomes" id="UP001597641">
    <property type="component" value="Unassembled WGS sequence"/>
</dbReference>
<protein>
    <submittedName>
        <fullName evidence="9">Arsenic resistance protein</fullName>
    </submittedName>
</protein>
<accession>A0ABW6BWT8</accession>